<dbReference type="AlphaFoldDB" id="A0AAN9NU59"/>
<proteinExistence type="predicted"/>
<name>A0AAN9NU59_PHACN</name>
<keyword evidence="1" id="KW-0812">Transmembrane</keyword>
<accession>A0AAN9NU59</accession>
<evidence type="ECO:0000256" key="1">
    <source>
        <dbReference type="SAM" id="Phobius"/>
    </source>
</evidence>
<dbReference type="EMBL" id="JAYMYR010000002">
    <property type="protein sequence ID" value="KAK7378550.1"/>
    <property type="molecule type" value="Genomic_DNA"/>
</dbReference>
<keyword evidence="1" id="KW-1133">Transmembrane helix</keyword>
<sequence>MAKIPAISSFLMYVFLPISMLLLPQTTLTYVIIAESGRVTRSSSCYRAILMTDYVIMYGMMRVLNAL</sequence>
<dbReference type="Proteomes" id="UP001374584">
    <property type="component" value="Unassembled WGS sequence"/>
</dbReference>
<protein>
    <submittedName>
        <fullName evidence="2">Uncharacterized protein</fullName>
    </submittedName>
</protein>
<keyword evidence="3" id="KW-1185">Reference proteome</keyword>
<feature type="transmembrane region" description="Helical" evidence="1">
    <location>
        <begin position="12"/>
        <end position="33"/>
    </location>
</feature>
<keyword evidence="1" id="KW-0472">Membrane</keyword>
<evidence type="ECO:0000313" key="2">
    <source>
        <dbReference type="EMBL" id="KAK7378550.1"/>
    </source>
</evidence>
<comment type="caution">
    <text evidence="2">The sequence shown here is derived from an EMBL/GenBank/DDBJ whole genome shotgun (WGS) entry which is preliminary data.</text>
</comment>
<organism evidence="2 3">
    <name type="scientific">Phaseolus coccineus</name>
    <name type="common">Scarlet runner bean</name>
    <name type="synonym">Phaseolus multiflorus</name>
    <dbReference type="NCBI Taxonomy" id="3886"/>
    <lineage>
        <taxon>Eukaryota</taxon>
        <taxon>Viridiplantae</taxon>
        <taxon>Streptophyta</taxon>
        <taxon>Embryophyta</taxon>
        <taxon>Tracheophyta</taxon>
        <taxon>Spermatophyta</taxon>
        <taxon>Magnoliopsida</taxon>
        <taxon>eudicotyledons</taxon>
        <taxon>Gunneridae</taxon>
        <taxon>Pentapetalae</taxon>
        <taxon>rosids</taxon>
        <taxon>fabids</taxon>
        <taxon>Fabales</taxon>
        <taxon>Fabaceae</taxon>
        <taxon>Papilionoideae</taxon>
        <taxon>50 kb inversion clade</taxon>
        <taxon>NPAAA clade</taxon>
        <taxon>indigoferoid/millettioid clade</taxon>
        <taxon>Phaseoleae</taxon>
        <taxon>Phaseolus</taxon>
    </lineage>
</organism>
<evidence type="ECO:0000313" key="3">
    <source>
        <dbReference type="Proteomes" id="UP001374584"/>
    </source>
</evidence>
<reference evidence="2 3" key="1">
    <citation type="submission" date="2024-01" db="EMBL/GenBank/DDBJ databases">
        <title>The genomes of 5 underutilized Papilionoideae crops provide insights into root nodulation and disease resistanc.</title>
        <authorList>
            <person name="Jiang F."/>
        </authorList>
    </citation>
    <scope>NUCLEOTIDE SEQUENCE [LARGE SCALE GENOMIC DNA]</scope>
    <source>
        <strain evidence="2">JINMINGXINNONG_FW02</strain>
        <tissue evidence="2">Leaves</tissue>
    </source>
</reference>
<gene>
    <name evidence="2" type="ORF">VNO80_03994</name>
</gene>